<dbReference type="Gene3D" id="3.20.20.80">
    <property type="entry name" value="Glycosidases"/>
    <property type="match status" value="1"/>
</dbReference>
<evidence type="ECO:0000259" key="6">
    <source>
        <dbReference type="Pfam" id="PF00728"/>
    </source>
</evidence>
<evidence type="ECO:0000313" key="7">
    <source>
        <dbReference type="EMBL" id="EPB65754.1"/>
    </source>
</evidence>
<dbReference type="CDD" id="cd06563">
    <property type="entry name" value="GH20_chitobiase-like"/>
    <property type="match status" value="1"/>
</dbReference>
<dbReference type="Proteomes" id="UP000054495">
    <property type="component" value="Unassembled WGS sequence"/>
</dbReference>
<dbReference type="GO" id="GO:0005975">
    <property type="term" value="P:carbohydrate metabolic process"/>
    <property type="evidence" value="ECO:0007669"/>
    <property type="project" value="InterPro"/>
</dbReference>
<keyword evidence="4 7" id="KW-0378">Hydrolase</keyword>
<dbReference type="GO" id="GO:0004563">
    <property type="term" value="F:beta-N-acetylhexosaminidase activity"/>
    <property type="evidence" value="ECO:0007669"/>
    <property type="project" value="UniProtKB-EC"/>
</dbReference>
<dbReference type="SUPFAM" id="SSF51445">
    <property type="entry name" value="(Trans)glycosidases"/>
    <property type="match status" value="1"/>
</dbReference>
<gene>
    <name evidence="7" type="ORF">ANCCEY_15177</name>
</gene>
<sequence length="244" mass="27838">MAFYKYNTFHWHLTDDQGWRIEIKKYPLLTEIGGFRDSTLNDHYTTAPRTWNTEHYGGFYTQEQIREVVSYASARGVTVVPELEMPGHSRAALAAYPEFSCTGIQQPDILTEVLELFPSEYIHIGGDEAPKTRWKECDKCQNILKKNNLKDEHELQSWFIRQIDTFLTGKGRKLIGWDEILEGGLSPNAAVMSWRGEEGGIEAARQQHEVVMTPVSHCYFDHYQGESSNEPLAFGGSTSLEKSV</sequence>
<keyword evidence="8" id="KW-1185">Reference proteome</keyword>
<feature type="active site" description="Proton donor" evidence="5">
    <location>
        <position position="128"/>
    </location>
</feature>
<evidence type="ECO:0000256" key="5">
    <source>
        <dbReference type="PIRSR" id="PIRSR625705-1"/>
    </source>
</evidence>
<evidence type="ECO:0000313" key="8">
    <source>
        <dbReference type="Proteomes" id="UP000054495"/>
    </source>
</evidence>
<dbReference type="Pfam" id="PF00728">
    <property type="entry name" value="Glyco_hydro_20"/>
    <property type="match status" value="2"/>
</dbReference>
<organism evidence="7 8">
    <name type="scientific">Ancylostoma ceylanicum</name>
    <dbReference type="NCBI Taxonomy" id="53326"/>
    <lineage>
        <taxon>Eukaryota</taxon>
        <taxon>Metazoa</taxon>
        <taxon>Ecdysozoa</taxon>
        <taxon>Nematoda</taxon>
        <taxon>Chromadorea</taxon>
        <taxon>Rhabditida</taxon>
        <taxon>Rhabditina</taxon>
        <taxon>Rhabditomorpha</taxon>
        <taxon>Strongyloidea</taxon>
        <taxon>Ancylostomatidae</taxon>
        <taxon>Ancylostomatinae</taxon>
        <taxon>Ancylostoma</taxon>
    </lineage>
</organism>
<comment type="similarity">
    <text evidence="2">Belongs to the glycosyl hydrolase 20 family.</text>
</comment>
<dbReference type="InterPro" id="IPR015883">
    <property type="entry name" value="Glyco_hydro_20_cat"/>
</dbReference>
<dbReference type="AlphaFoldDB" id="A0A0D6L4B0"/>
<feature type="domain" description="Glycoside hydrolase family 20 catalytic" evidence="6">
    <location>
        <begin position="108"/>
        <end position="234"/>
    </location>
</feature>
<dbReference type="InterPro" id="IPR017853">
    <property type="entry name" value="GH"/>
</dbReference>
<reference evidence="7 8" key="1">
    <citation type="submission" date="2013-05" db="EMBL/GenBank/DDBJ databases">
        <title>Draft genome of the parasitic nematode Anyclostoma ceylanicum.</title>
        <authorList>
            <person name="Mitreva M."/>
        </authorList>
    </citation>
    <scope>NUCLEOTIDE SEQUENCE [LARGE SCALE GENOMIC DNA]</scope>
</reference>
<dbReference type="PANTHER" id="PTHR22600">
    <property type="entry name" value="BETA-HEXOSAMINIDASE"/>
    <property type="match status" value="1"/>
</dbReference>
<feature type="domain" description="Glycoside hydrolase family 20 catalytic" evidence="6">
    <location>
        <begin position="1"/>
        <end position="102"/>
    </location>
</feature>
<dbReference type="EC" id="3.2.1.52" evidence="3"/>
<evidence type="ECO:0000256" key="4">
    <source>
        <dbReference type="ARBA" id="ARBA00022801"/>
    </source>
</evidence>
<dbReference type="GO" id="GO:0016020">
    <property type="term" value="C:membrane"/>
    <property type="evidence" value="ECO:0007669"/>
    <property type="project" value="TreeGrafter"/>
</dbReference>
<evidence type="ECO:0000256" key="2">
    <source>
        <dbReference type="ARBA" id="ARBA00006285"/>
    </source>
</evidence>
<dbReference type="PANTHER" id="PTHR22600:SF57">
    <property type="entry name" value="BETA-N-ACETYLHEXOSAMINIDASE"/>
    <property type="match status" value="1"/>
</dbReference>
<name>A0A0D6L4B0_9BILA</name>
<protein>
    <recommendedName>
        <fullName evidence="3">beta-N-acetylhexosaminidase</fullName>
        <ecNumber evidence="3">3.2.1.52</ecNumber>
    </recommendedName>
</protein>
<dbReference type="InterPro" id="IPR025705">
    <property type="entry name" value="Beta_hexosaminidase_sua/sub"/>
</dbReference>
<proteinExistence type="inferred from homology"/>
<dbReference type="GO" id="GO:0030203">
    <property type="term" value="P:glycosaminoglycan metabolic process"/>
    <property type="evidence" value="ECO:0007669"/>
    <property type="project" value="TreeGrafter"/>
</dbReference>
<evidence type="ECO:0000256" key="3">
    <source>
        <dbReference type="ARBA" id="ARBA00012663"/>
    </source>
</evidence>
<evidence type="ECO:0000256" key="1">
    <source>
        <dbReference type="ARBA" id="ARBA00001231"/>
    </source>
</evidence>
<accession>A0A0D6L4B0</accession>
<dbReference type="EMBL" id="KE127180">
    <property type="protein sequence ID" value="EPB65754.1"/>
    <property type="molecule type" value="Genomic_DNA"/>
</dbReference>
<comment type="catalytic activity">
    <reaction evidence="1">
        <text>Hydrolysis of terminal non-reducing N-acetyl-D-hexosamine residues in N-acetyl-beta-D-hexosaminides.</text>
        <dbReference type="EC" id="3.2.1.52"/>
    </reaction>
</comment>